<dbReference type="PANTHER" id="PTHR23080">
    <property type="entry name" value="THAP DOMAIN PROTEIN"/>
    <property type="match status" value="1"/>
</dbReference>
<accession>A0A9D4C2V4</accession>
<organism evidence="3 4">
    <name type="scientific">Dreissena polymorpha</name>
    <name type="common">Zebra mussel</name>
    <name type="synonym">Mytilus polymorpha</name>
    <dbReference type="NCBI Taxonomy" id="45954"/>
    <lineage>
        <taxon>Eukaryota</taxon>
        <taxon>Metazoa</taxon>
        <taxon>Spiralia</taxon>
        <taxon>Lophotrochozoa</taxon>
        <taxon>Mollusca</taxon>
        <taxon>Bivalvia</taxon>
        <taxon>Autobranchia</taxon>
        <taxon>Heteroconchia</taxon>
        <taxon>Euheterodonta</taxon>
        <taxon>Imparidentia</taxon>
        <taxon>Neoheterodontei</taxon>
        <taxon>Myida</taxon>
        <taxon>Dreissenoidea</taxon>
        <taxon>Dreissenidae</taxon>
        <taxon>Dreissena</taxon>
    </lineage>
</organism>
<dbReference type="AlphaFoldDB" id="A0A9D4C2V4"/>
<reference evidence="3" key="2">
    <citation type="submission" date="2020-11" db="EMBL/GenBank/DDBJ databases">
        <authorList>
            <person name="McCartney M.A."/>
            <person name="Auch B."/>
            <person name="Kono T."/>
            <person name="Mallez S."/>
            <person name="Becker A."/>
            <person name="Gohl D.M."/>
            <person name="Silverstein K.A.T."/>
            <person name="Koren S."/>
            <person name="Bechman K.B."/>
            <person name="Herman A."/>
            <person name="Abrahante J.E."/>
            <person name="Garbe J."/>
        </authorList>
    </citation>
    <scope>NUCLEOTIDE SEQUENCE</scope>
    <source>
        <strain evidence="3">Duluth1</strain>
        <tissue evidence="3">Whole animal</tissue>
    </source>
</reference>
<evidence type="ECO:0000313" key="4">
    <source>
        <dbReference type="Proteomes" id="UP000828390"/>
    </source>
</evidence>
<reference evidence="3" key="1">
    <citation type="journal article" date="2019" name="bioRxiv">
        <title>The Genome of the Zebra Mussel, Dreissena polymorpha: A Resource for Invasive Species Research.</title>
        <authorList>
            <person name="McCartney M.A."/>
            <person name="Auch B."/>
            <person name="Kono T."/>
            <person name="Mallez S."/>
            <person name="Zhang Y."/>
            <person name="Obille A."/>
            <person name="Becker A."/>
            <person name="Abrahante J.E."/>
            <person name="Garbe J."/>
            <person name="Badalamenti J.P."/>
            <person name="Herman A."/>
            <person name="Mangelson H."/>
            <person name="Liachko I."/>
            <person name="Sullivan S."/>
            <person name="Sone E.D."/>
            <person name="Koren S."/>
            <person name="Silverstein K.A.T."/>
            <person name="Beckman K.B."/>
            <person name="Gohl D.M."/>
        </authorList>
    </citation>
    <scope>NUCLEOTIDE SEQUENCE</scope>
    <source>
        <strain evidence="3">Duluth1</strain>
        <tissue evidence="3">Whole animal</tissue>
    </source>
</reference>
<evidence type="ECO:0000259" key="2">
    <source>
        <dbReference type="Pfam" id="PF13613"/>
    </source>
</evidence>
<keyword evidence="1" id="KW-0175">Coiled coil</keyword>
<feature type="coiled-coil region" evidence="1">
    <location>
        <begin position="45"/>
        <end position="72"/>
    </location>
</feature>
<evidence type="ECO:0000256" key="1">
    <source>
        <dbReference type="SAM" id="Coils"/>
    </source>
</evidence>
<feature type="domain" description="Transposase Helix-turn-helix" evidence="2">
    <location>
        <begin position="122"/>
        <end position="163"/>
    </location>
</feature>
<name>A0A9D4C2V4_DREPO</name>
<protein>
    <recommendedName>
        <fullName evidence="2">Transposase Helix-turn-helix domain-containing protein</fullName>
    </recommendedName>
</protein>
<dbReference type="Pfam" id="PF13613">
    <property type="entry name" value="HTH_Tnp_4"/>
    <property type="match status" value="1"/>
</dbReference>
<comment type="caution">
    <text evidence="3">The sequence shown here is derived from an EMBL/GenBank/DDBJ whole genome shotgun (WGS) entry which is preliminary data.</text>
</comment>
<proteinExistence type="predicted"/>
<dbReference type="InterPro" id="IPR027805">
    <property type="entry name" value="Transposase_HTH_dom"/>
</dbReference>
<sequence>MSDRNRRNSEIDESVAVAVEAETENGRSPVETGMYFNTDIDKDLVDAMQSELQQLRTQNTVLKDRVMSFETKFSMDYLRDNNEKVRHLTGLQTCTTLVILYKFLEPFLPTNLVINKFKVMTLTLVKLRLNLSNMFLAYEFETYQSTISRLLTSTISAMYNRMKKKTN</sequence>
<dbReference type="Proteomes" id="UP000828390">
    <property type="component" value="Unassembled WGS sequence"/>
</dbReference>
<keyword evidence="4" id="KW-1185">Reference proteome</keyword>
<evidence type="ECO:0000313" key="3">
    <source>
        <dbReference type="EMBL" id="KAH3716084.1"/>
    </source>
</evidence>
<gene>
    <name evidence="3" type="ORF">DPMN_058800</name>
</gene>
<dbReference type="EMBL" id="JAIWYP010000013">
    <property type="protein sequence ID" value="KAH3716084.1"/>
    <property type="molecule type" value="Genomic_DNA"/>
</dbReference>